<evidence type="ECO:0000313" key="3">
    <source>
        <dbReference type="EMBL" id="QDT13762.1"/>
    </source>
</evidence>
<dbReference type="EMBL" id="CP036526">
    <property type="protein sequence ID" value="QDT13762.1"/>
    <property type="molecule type" value="Genomic_DNA"/>
</dbReference>
<dbReference type="RefSeq" id="WP_145421572.1">
    <property type="nucleotide sequence ID" value="NZ_CP036526.1"/>
</dbReference>
<organism evidence="3 4">
    <name type="scientific">Stieleria marina</name>
    <dbReference type="NCBI Taxonomy" id="1930275"/>
    <lineage>
        <taxon>Bacteria</taxon>
        <taxon>Pseudomonadati</taxon>
        <taxon>Planctomycetota</taxon>
        <taxon>Planctomycetia</taxon>
        <taxon>Pirellulales</taxon>
        <taxon>Pirellulaceae</taxon>
        <taxon>Stieleria</taxon>
    </lineage>
</organism>
<proteinExistence type="predicted"/>
<dbReference type="Proteomes" id="UP000319817">
    <property type="component" value="Chromosome"/>
</dbReference>
<dbReference type="Gene3D" id="1.25.40.10">
    <property type="entry name" value="Tetratricopeptide repeat domain"/>
    <property type="match status" value="1"/>
</dbReference>
<evidence type="ECO:0000256" key="2">
    <source>
        <dbReference type="SAM" id="SignalP"/>
    </source>
</evidence>
<feature type="chain" id="PRO_5021897490" evidence="2">
    <location>
        <begin position="19"/>
        <end position="266"/>
    </location>
</feature>
<dbReference type="InterPro" id="IPR011990">
    <property type="entry name" value="TPR-like_helical_dom_sf"/>
</dbReference>
<dbReference type="AlphaFoldDB" id="A0A517P306"/>
<dbReference type="OrthoDB" id="292244at2"/>
<evidence type="ECO:0000313" key="4">
    <source>
        <dbReference type="Proteomes" id="UP000319817"/>
    </source>
</evidence>
<feature type="signal peptide" evidence="2">
    <location>
        <begin position="1"/>
        <end position="18"/>
    </location>
</feature>
<protein>
    <submittedName>
        <fullName evidence="3">Uncharacterized protein</fullName>
    </submittedName>
</protein>
<evidence type="ECO:0000256" key="1">
    <source>
        <dbReference type="SAM" id="MobiDB-lite"/>
    </source>
</evidence>
<gene>
    <name evidence="3" type="ORF">K239x_57820</name>
</gene>
<reference evidence="3 4" key="1">
    <citation type="submission" date="2019-02" db="EMBL/GenBank/DDBJ databases">
        <title>Deep-cultivation of Planctomycetes and their phenomic and genomic characterization uncovers novel biology.</title>
        <authorList>
            <person name="Wiegand S."/>
            <person name="Jogler M."/>
            <person name="Boedeker C."/>
            <person name="Pinto D."/>
            <person name="Vollmers J."/>
            <person name="Rivas-Marin E."/>
            <person name="Kohn T."/>
            <person name="Peeters S.H."/>
            <person name="Heuer A."/>
            <person name="Rast P."/>
            <person name="Oberbeckmann S."/>
            <person name="Bunk B."/>
            <person name="Jeske O."/>
            <person name="Meyerdierks A."/>
            <person name="Storesund J.E."/>
            <person name="Kallscheuer N."/>
            <person name="Luecker S."/>
            <person name="Lage O.M."/>
            <person name="Pohl T."/>
            <person name="Merkel B.J."/>
            <person name="Hornburger P."/>
            <person name="Mueller R.-W."/>
            <person name="Bruemmer F."/>
            <person name="Labrenz M."/>
            <person name="Spormann A.M."/>
            <person name="Op den Camp H."/>
            <person name="Overmann J."/>
            <person name="Amann R."/>
            <person name="Jetten M.S.M."/>
            <person name="Mascher T."/>
            <person name="Medema M.H."/>
            <person name="Devos D.P."/>
            <person name="Kaster A.-K."/>
            <person name="Ovreas L."/>
            <person name="Rohde M."/>
            <person name="Galperin M.Y."/>
            <person name="Jogler C."/>
        </authorList>
    </citation>
    <scope>NUCLEOTIDE SEQUENCE [LARGE SCALE GENOMIC DNA]</scope>
    <source>
        <strain evidence="3 4">K23_9</strain>
    </source>
</reference>
<accession>A0A517P306</accession>
<dbReference type="SUPFAM" id="SSF48452">
    <property type="entry name" value="TPR-like"/>
    <property type="match status" value="1"/>
</dbReference>
<keyword evidence="4" id="KW-1185">Reference proteome</keyword>
<name>A0A517P306_9BACT</name>
<keyword evidence="2" id="KW-0732">Signal</keyword>
<sequence length="266" mass="26942" precursor="true">MKYCLTVIALVCASTTIAPQTASSQDAVLAEIYGRGVHSFYAGRYDEARQLFSSAINAGSKDPRAYYFRGIVSTMTGSSYEAESDWQQGAQLEASGKTTVAIGRSLSRFQGSGRLKLEQIRQAARLQALMSAASRSNVRMNEIRSTRPGVVAAPGTASVTPPPTPPAAENPFKDDAPNMAMGDAKIVADDALKGTLDPLPDDGMADVGAGVEAAGDGVFGGASDAPAADPFGGAGGVAPAADPFGGGGDAMADPFGGGGGADPFGN</sequence>
<feature type="region of interest" description="Disordered" evidence="1">
    <location>
        <begin position="244"/>
        <end position="266"/>
    </location>
</feature>